<organism evidence="1 2">
    <name type="scientific">Kushneria avicenniae</name>
    <dbReference type="NCBI Taxonomy" id="402385"/>
    <lineage>
        <taxon>Bacteria</taxon>
        <taxon>Pseudomonadati</taxon>
        <taxon>Pseudomonadota</taxon>
        <taxon>Gammaproteobacteria</taxon>
        <taxon>Oceanospirillales</taxon>
        <taxon>Halomonadaceae</taxon>
        <taxon>Kushneria</taxon>
    </lineage>
</organism>
<dbReference type="Proteomes" id="UP000199046">
    <property type="component" value="Unassembled WGS sequence"/>
</dbReference>
<evidence type="ECO:0000313" key="2">
    <source>
        <dbReference type="Proteomes" id="UP000199046"/>
    </source>
</evidence>
<protein>
    <submittedName>
        <fullName evidence="1">Uncharacterized protein</fullName>
    </submittedName>
</protein>
<gene>
    <name evidence="1" type="ORF">SAMN05421848_1739</name>
</gene>
<dbReference type="AlphaFoldDB" id="A0A1I1JT27"/>
<name>A0A1I1JT27_9GAMM</name>
<dbReference type="EMBL" id="FOLY01000003">
    <property type="protein sequence ID" value="SFC51515.1"/>
    <property type="molecule type" value="Genomic_DNA"/>
</dbReference>
<dbReference type="NCBIfam" id="NF046101">
    <property type="entry name" value="PA3496_fam"/>
    <property type="match status" value="1"/>
</dbReference>
<reference evidence="2" key="1">
    <citation type="submission" date="2016-10" db="EMBL/GenBank/DDBJ databases">
        <authorList>
            <person name="Varghese N."/>
            <person name="Submissions S."/>
        </authorList>
    </citation>
    <scope>NUCLEOTIDE SEQUENCE [LARGE SCALE GENOMIC DNA]</scope>
    <source>
        <strain evidence="2">DSM 23439</strain>
    </source>
</reference>
<keyword evidence="2" id="KW-1185">Reference proteome</keyword>
<sequence>MSKGASFMQKQTADQSRLNAVRNEILDIALHIDAKENEKRRQHAAQRALKARRGIEDHFESRRLATQLSEEDERLHHFG</sequence>
<evidence type="ECO:0000313" key="1">
    <source>
        <dbReference type="EMBL" id="SFC51515.1"/>
    </source>
</evidence>
<accession>A0A1I1JT27</accession>
<proteinExistence type="predicted"/>
<dbReference type="InterPro" id="IPR058059">
    <property type="entry name" value="PA3496-like"/>
</dbReference>